<reference evidence="2 3" key="1">
    <citation type="submission" date="2019-07" db="EMBL/GenBank/DDBJ databases">
        <title>Whole genome shotgun sequence of Cyclobacterium qasimii NBRC 106168.</title>
        <authorList>
            <person name="Hosoyama A."/>
            <person name="Uohara A."/>
            <person name="Ohji S."/>
            <person name="Ichikawa N."/>
        </authorList>
    </citation>
    <scope>NUCLEOTIDE SEQUENCE [LARGE SCALE GENOMIC DNA]</scope>
    <source>
        <strain evidence="2 3">NBRC 106168</strain>
    </source>
</reference>
<proteinExistence type="predicted"/>
<dbReference type="Pfam" id="PF20033">
    <property type="entry name" value="DUF6438"/>
    <property type="match status" value="1"/>
</dbReference>
<dbReference type="Proteomes" id="UP000321301">
    <property type="component" value="Unassembled WGS sequence"/>
</dbReference>
<feature type="domain" description="DUF6438" evidence="1">
    <location>
        <begin position="158"/>
        <end position="253"/>
    </location>
</feature>
<organism evidence="2 3">
    <name type="scientific">Cyclobacterium qasimii</name>
    <dbReference type="NCBI Taxonomy" id="1350429"/>
    <lineage>
        <taxon>Bacteria</taxon>
        <taxon>Pseudomonadati</taxon>
        <taxon>Bacteroidota</taxon>
        <taxon>Cytophagia</taxon>
        <taxon>Cytophagales</taxon>
        <taxon>Cyclobacteriaceae</taxon>
        <taxon>Cyclobacterium</taxon>
    </lineage>
</organism>
<comment type="caution">
    <text evidence="2">The sequence shown here is derived from an EMBL/GenBank/DDBJ whole genome shotgun (WGS) entry which is preliminary data.</text>
</comment>
<dbReference type="InterPro" id="IPR045497">
    <property type="entry name" value="DUF6438"/>
</dbReference>
<protein>
    <recommendedName>
        <fullName evidence="1">DUF6438 domain-containing protein</fullName>
    </recommendedName>
</protein>
<evidence type="ECO:0000313" key="3">
    <source>
        <dbReference type="Proteomes" id="UP000321301"/>
    </source>
</evidence>
<gene>
    <name evidence="2" type="ORF">CQA01_43910</name>
</gene>
<sequence length="274" mass="32398">MRSYSEYIKGNKTAPSQQNTDILYNKTAHINELWTISKTMKITFYIFLFLTLLSCNKREEENISQKLNGFWFNDDKILLSRDSVMMHPIYEAPGLFEFTINDEMLIVKNTQEYFENIYDTCFVKLEKDNELTLAIDDVGYTFQKFESTQGMNFNRRYFEIEPCHGFCPVFQVEIFPDGTVNFNGIEYTEIEGPNEYNFNIEIINEINNLLEVVKIIDYPDEKFSNPPDSPRFNMGVEYPNGLKISIIDGLFEGKYENIIRYFYFFERQLIENSP</sequence>
<accession>A0A512CI12</accession>
<dbReference type="EMBL" id="BJYV01000028">
    <property type="protein sequence ID" value="GEO23857.1"/>
    <property type="molecule type" value="Genomic_DNA"/>
</dbReference>
<evidence type="ECO:0000313" key="2">
    <source>
        <dbReference type="EMBL" id="GEO23857.1"/>
    </source>
</evidence>
<keyword evidence="3" id="KW-1185">Reference proteome</keyword>
<name>A0A512CI12_9BACT</name>
<evidence type="ECO:0000259" key="1">
    <source>
        <dbReference type="Pfam" id="PF20033"/>
    </source>
</evidence>
<dbReference type="AlphaFoldDB" id="A0A512CI12"/>